<reference evidence="8 9" key="1">
    <citation type="journal article" date="2009" name="PLoS Genet.">
        <title>The genome of Nectria haematococca: contribution of supernumerary chromosomes to gene expansion.</title>
        <authorList>
            <person name="Coleman J.J."/>
            <person name="Rounsley S.D."/>
            <person name="Rodriguez-Carres M."/>
            <person name="Kuo A."/>
            <person name="Wasmann C.C."/>
            <person name="Grimwood J."/>
            <person name="Schmutz J."/>
            <person name="Taga M."/>
            <person name="White G.J."/>
            <person name="Zhou S."/>
            <person name="Schwartz D.C."/>
            <person name="Freitag M."/>
            <person name="Ma L.J."/>
            <person name="Danchin E.G."/>
            <person name="Henrissat B."/>
            <person name="Coutinho P.M."/>
            <person name="Nelson D.R."/>
            <person name="Straney D."/>
            <person name="Napoli C.A."/>
            <person name="Barker B.M."/>
            <person name="Gribskov M."/>
            <person name="Rep M."/>
            <person name="Kroken S."/>
            <person name="Molnar I."/>
            <person name="Rensing C."/>
            <person name="Kennell J.C."/>
            <person name="Zamora J."/>
            <person name="Farman M.L."/>
            <person name="Selker E.U."/>
            <person name="Salamov A."/>
            <person name="Shapiro H."/>
            <person name="Pangilinan J."/>
            <person name="Lindquist E."/>
            <person name="Lamers C."/>
            <person name="Grigoriev I.V."/>
            <person name="Geiser D.M."/>
            <person name="Covert S.F."/>
            <person name="Temporini E."/>
            <person name="Vanetten H.D."/>
        </authorList>
    </citation>
    <scope>NUCLEOTIDE SEQUENCE [LARGE SCALE GENOMIC DNA]</scope>
    <source>
        <strain evidence="9">ATCC MYA-4622 / CBS 123669 / FGSC 9596 / NRRL 45880 / 77-13-4</strain>
    </source>
</reference>
<feature type="region of interest" description="Disordered" evidence="6">
    <location>
        <begin position="32"/>
        <end position="52"/>
    </location>
</feature>
<dbReference type="Pfam" id="PF07690">
    <property type="entry name" value="MFS_1"/>
    <property type="match status" value="1"/>
</dbReference>
<evidence type="ECO:0000256" key="1">
    <source>
        <dbReference type="ARBA" id="ARBA00004141"/>
    </source>
</evidence>
<evidence type="ECO:0000256" key="3">
    <source>
        <dbReference type="ARBA" id="ARBA00022989"/>
    </source>
</evidence>
<proteinExistence type="predicted"/>
<dbReference type="EMBL" id="GG698938">
    <property type="protein sequence ID" value="EEU35526.1"/>
    <property type="molecule type" value="Genomic_DNA"/>
</dbReference>
<dbReference type="OrthoDB" id="2585655at2759"/>
<dbReference type="InterPro" id="IPR011701">
    <property type="entry name" value="MFS"/>
</dbReference>
<dbReference type="PANTHER" id="PTHR23502">
    <property type="entry name" value="MAJOR FACILITATOR SUPERFAMILY"/>
    <property type="match status" value="1"/>
</dbReference>
<evidence type="ECO:0000256" key="6">
    <source>
        <dbReference type="SAM" id="MobiDB-lite"/>
    </source>
</evidence>
<keyword evidence="4 7" id="KW-0472">Membrane</keyword>
<dbReference type="VEuPathDB" id="FungiDB:NECHADRAFT_55517"/>
<organism evidence="8 9">
    <name type="scientific">Fusarium vanettenii (strain ATCC MYA-4622 / CBS 123669 / FGSC 9596 / NRRL 45880 / 77-13-4)</name>
    <name type="common">Fusarium solani subsp. pisi</name>
    <dbReference type="NCBI Taxonomy" id="660122"/>
    <lineage>
        <taxon>Eukaryota</taxon>
        <taxon>Fungi</taxon>
        <taxon>Dikarya</taxon>
        <taxon>Ascomycota</taxon>
        <taxon>Pezizomycotina</taxon>
        <taxon>Sordariomycetes</taxon>
        <taxon>Hypocreomycetidae</taxon>
        <taxon>Hypocreales</taxon>
        <taxon>Nectriaceae</taxon>
        <taxon>Fusarium</taxon>
        <taxon>Fusarium solani species complex</taxon>
        <taxon>Fusarium vanettenii</taxon>
    </lineage>
</organism>
<accession>C7ZKB1</accession>
<feature type="transmembrane region" description="Helical" evidence="7">
    <location>
        <begin position="104"/>
        <end position="126"/>
    </location>
</feature>
<dbReference type="InterPro" id="IPR036259">
    <property type="entry name" value="MFS_trans_sf"/>
</dbReference>
<comment type="subcellular location">
    <subcellularLocation>
        <location evidence="1">Membrane</location>
        <topology evidence="1">Multi-pass membrane protein</topology>
    </subcellularLocation>
</comment>
<feature type="transmembrane region" description="Helical" evidence="7">
    <location>
        <begin position="138"/>
        <end position="155"/>
    </location>
</feature>
<feature type="transmembrane region" description="Helical" evidence="7">
    <location>
        <begin position="167"/>
        <end position="191"/>
    </location>
</feature>
<dbReference type="Gene3D" id="1.20.1250.20">
    <property type="entry name" value="MFS general substrate transporter like domains"/>
    <property type="match status" value="1"/>
</dbReference>
<dbReference type="AlphaFoldDB" id="C7ZKB1"/>
<dbReference type="Proteomes" id="UP000005206">
    <property type="component" value="Chromosome 16"/>
</dbReference>
<protein>
    <recommendedName>
        <fullName evidence="10">Major facilitator superfamily (MFS) profile domain-containing protein</fullName>
    </recommendedName>
</protein>
<keyword evidence="2 7" id="KW-0812">Transmembrane</keyword>
<feature type="transmembrane region" description="Helical" evidence="7">
    <location>
        <begin position="71"/>
        <end position="98"/>
    </location>
</feature>
<dbReference type="OMA" id="HERGKWI"/>
<dbReference type="PANTHER" id="PTHR23502:SF20">
    <property type="entry name" value="TRANSPORTER, PUTATIVE (AFU_ORTHOLOGUE AFUA_6G13880)-RELATED"/>
    <property type="match status" value="1"/>
</dbReference>
<evidence type="ECO:0000256" key="4">
    <source>
        <dbReference type="ARBA" id="ARBA00023136"/>
    </source>
</evidence>
<keyword evidence="3 7" id="KW-1133">Transmembrane helix</keyword>
<dbReference type="GeneID" id="9675964"/>
<dbReference type="GO" id="GO:0005886">
    <property type="term" value="C:plasma membrane"/>
    <property type="evidence" value="ECO:0007669"/>
    <property type="project" value="TreeGrafter"/>
</dbReference>
<sequence>MGLGVLDDSHLAHVPGTCLLSEKRILSALEDGSEPHDNLKHDPSGNIVLVPHPSDDPNDPLNWPRWKKEMFTVSIVIGCGCVGAVGPLLSSAIVPLAAELDVPIQRFTLGFNGSNLIALAVGNLFCNSLAMTIGKRPVYLVTALGLLLTTIWSAVAKDFVSLSVSRAVQGFCISPMEALVPASIADIWFVHQRGFRNAVFNFGVLGGINLASPIAGVIIDKHGYKTCLWGMSGAFGLQLLLTFFFMPETTYKRHVIPGVSESSPTKDFPTNEKTDASRDAGASIDDYIPSPERHSFMYELRPWSGYYNSSNFWNSVFAPFKMLGSPLVIWGSFQLTICMSWLVMIAITLSQIFTGPPYNFSVTAVGLASLSSFFGTFIATALAGILVDGLVKFMATRNQGIYEPEFRLPILALLTTLSGAGFFGWGQSLNNVEPWPVPVIVCLGMINLGIQFGIVGLVSYVIDSHRHEAVEAYAMMSFAKNIFAFGITFYVNNWIAVQGVRDTFFVIGGITIAISMATVPMYIYGKKARSFAFRHGFLASV</sequence>
<dbReference type="HOGENOM" id="CLU_008455_13_0_1"/>
<dbReference type="SUPFAM" id="SSF103473">
    <property type="entry name" value="MFS general substrate transporter"/>
    <property type="match status" value="1"/>
</dbReference>
<feature type="transmembrane region" description="Helical" evidence="7">
    <location>
        <begin position="327"/>
        <end position="353"/>
    </location>
</feature>
<feature type="transmembrane region" description="Helical" evidence="7">
    <location>
        <begin position="437"/>
        <end position="460"/>
    </location>
</feature>
<evidence type="ECO:0008006" key="10">
    <source>
        <dbReference type="Google" id="ProtNLM"/>
    </source>
</evidence>
<keyword evidence="9" id="KW-1185">Reference proteome</keyword>
<feature type="transmembrane region" description="Helical" evidence="7">
    <location>
        <begin position="198"/>
        <end position="216"/>
    </location>
</feature>
<dbReference type="RefSeq" id="XP_003041239.1">
    <property type="nucleotide sequence ID" value="XM_003041193.1"/>
</dbReference>
<feature type="compositionally biased region" description="Basic and acidic residues" evidence="6">
    <location>
        <begin position="33"/>
        <end position="43"/>
    </location>
</feature>
<evidence type="ECO:0000313" key="9">
    <source>
        <dbReference type="Proteomes" id="UP000005206"/>
    </source>
</evidence>
<evidence type="ECO:0000256" key="7">
    <source>
        <dbReference type="SAM" id="Phobius"/>
    </source>
</evidence>
<evidence type="ECO:0000256" key="5">
    <source>
        <dbReference type="ARBA" id="ARBA00023180"/>
    </source>
</evidence>
<gene>
    <name evidence="8" type="ORF">NECHADRAFT_55517</name>
</gene>
<dbReference type="GO" id="GO:0022857">
    <property type="term" value="F:transmembrane transporter activity"/>
    <property type="evidence" value="ECO:0007669"/>
    <property type="project" value="InterPro"/>
</dbReference>
<keyword evidence="5" id="KW-0325">Glycoprotein</keyword>
<feature type="transmembrane region" description="Helical" evidence="7">
    <location>
        <begin position="503"/>
        <end position="524"/>
    </location>
</feature>
<evidence type="ECO:0000256" key="2">
    <source>
        <dbReference type="ARBA" id="ARBA00022692"/>
    </source>
</evidence>
<feature type="transmembrane region" description="Helical" evidence="7">
    <location>
        <begin position="228"/>
        <end position="246"/>
    </location>
</feature>
<evidence type="ECO:0000313" key="8">
    <source>
        <dbReference type="EMBL" id="EEU35526.1"/>
    </source>
</evidence>
<dbReference type="KEGG" id="nhe:NECHADRAFT_55517"/>
<feature type="transmembrane region" description="Helical" evidence="7">
    <location>
        <begin position="365"/>
        <end position="387"/>
    </location>
</feature>
<name>C7ZKB1_FUSV7</name>
<dbReference type="InParanoid" id="C7ZKB1"/>
<feature type="transmembrane region" description="Helical" evidence="7">
    <location>
        <begin position="408"/>
        <end position="425"/>
    </location>
</feature>
<dbReference type="eggNOG" id="KOG0255">
    <property type="taxonomic scope" value="Eukaryota"/>
</dbReference>